<dbReference type="InterPro" id="IPR036866">
    <property type="entry name" value="RibonucZ/Hydroxyglut_hydro"/>
</dbReference>
<evidence type="ECO:0000313" key="4">
    <source>
        <dbReference type="Proteomes" id="UP000038010"/>
    </source>
</evidence>
<evidence type="ECO:0000313" key="3">
    <source>
        <dbReference type="EMBL" id="KPI43066.1"/>
    </source>
</evidence>
<evidence type="ECO:0000259" key="2">
    <source>
        <dbReference type="Pfam" id="PF12706"/>
    </source>
</evidence>
<name>A0A0N1HE12_9EURO</name>
<dbReference type="Proteomes" id="UP000038010">
    <property type="component" value="Unassembled WGS sequence"/>
</dbReference>
<organism evidence="3 4">
    <name type="scientific">Cyphellophora attinorum</name>
    <dbReference type="NCBI Taxonomy" id="1664694"/>
    <lineage>
        <taxon>Eukaryota</taxon>
        <taxon>Fungi</taxon>
        <taxon>Dikarya</taxon>
        <taxon>Ascomycota</taxon>
        <taxon>Pezizomycotina</taxon>
        <taxon>Eurotiomycetes</taxon>
        <taxon>Chaetothyriomycetidae</taxon>
        <taxon>Chaetothyriales</taxon>
        <taxon>Cyphellophoraceae</taxon>
        <taxon>Cyphellophora</taxon>
    </lineage>
</organism>
<dbReference type="EMBL" id="LFJN01000006">
    <property type="protein sequence ID" value="KPI43066.1"/>
    <property type="molecule type" value="Genomic_DNA"/>
</dbReference>
<dbReference type="GO" id="GO:0070292">
    <property type="term" value="P:N-acylphosphatidylethanolamine metabolic process"/>
    <property type="evidence" value="ECO:0007669"/>
    <property type="project" value="TreeGrafter"/>
</dbReference>
<dbReference type="PANTHER" id="PTHR15032">
    <property type="entry name" value="N-ACYL-PHOSPHATIDYLETHANOLAMINE-HYDROLYZING PHOSPHOLIPASE D"/>
    <property type="match status" value="1"/>
</dbReference>
<proteinExistence type="predicted"/>
<protein>
    <submittedName>
        <fullName evidence="3">N-acyl-phosphatidylethanolamine-hydrolyzing phospholipase D</fullName>
    </submittedName>
</protein>
<dbReference type="InterPro" id="IPR001279">
    <property type="entry name" value="Metallo-B-lactamas"/>
</dbReference>
<feature type="region of interest" description="Disordered" evidence="1">
    <location>
        <begin position="1"/>
        <end position="33"/>
    </location>
</feature>
<dbReference type="Pfam" id="PF12706">
    <property type="entry name" value="Lactamase_B_2"/>
    <property type="match status" value="1"/>
</dbReference>
<dbReference type="AlphaFoldDB" id="A0A0N1HE12"/>
<reference evidence="3 4" key="1">
    <citation type="submission" date="2015-06" db="EMBL/GenBank/DDBJ databases">
        <title>Draft genome of the ant-associated black yeast Phialophora attae CBS 131958.</title>
        <authorList>
            <person name="Moreno L.F."/>
            <person name="Stielow B.J."/>
            <person name="de Hoog S."/>
            <person name="Vicente V.A."/>
            <person name="Weiss V.A."/>
            <person name="de Vries M."/>
            <person name="Cruz L.M."/>
            <person name="Souza E.M."/>
        </authorList>
    </citation>
    <scope>NUCLEOTIDE SEQUENCE [LARGE SCALE GENOMIC DNA]</scope>
    <source>
        <strain evidence="3 4">CBS 131958</strain>
    </source>
</reference>
<sequence length="408" mass="45293">MPQLHPLPALDPSSGKSHHKGSPPTSFQNPWPSWPAQHGSPLDLLKTRFGNRPPYIPVPDDRSELVQVLKPDFSPPSARSSFKVTWIGHASFLIQVAVPGESRAVNVLLDPVFSERTSPVTFLGPKRYTPTPCSIEALLDAVPIDVVCVSHNHYDHADTSTLSTIFKHRGRDVVFCVALGNSRWLTPLGIPKSQIWEADWWDQVDVSLQQGKGDASSSISSLSTSRASSSLRITCTPCQHASARTPFDKNCDLWCSFALRIPKPDGSHSSIYFSGDTGYRTIPSHPDPYPIEDLDNLPNCPAFARIGELLGPFALALLPIGLCHPRHFMSSVHCSAEDSMCIHRDVKAKRSVGMHYGTIRGGLSQYYEDVRLPPKEWREEAERLKLRWRGESEDWEVGLMDVGESLTM</sequence>
<dbReference type="OrthoDB" id="332863at2759"/>
<keyword evidence="4" id="KW-1185">Reference proteome</keyword>
<dbReference type="RefSeq" id="XP_018003029.1">
    <property type="nucleotide sequence ID" value="XM_018141723.1"/>
</dbReference>
<evidence type="ECO:0000256" key="1">
    <source>
        <dbReference type="SAM" id="MobiDB-lite"/>
    </source>
</evidence>
<dbReference type="GO" id="GO:0005737">
    <property type="term" value="C:cytoplasm"/>
    <property type="evidence" value="ECO:0007669"/>
    <property type="project" value="TreeGrafter"/>
</dbReference>
<dbReference type="GeneID" id="28733602"/>
<dbReference type="GO" id="GO:0070291">
    <property type="term" value="P:N-acylethanolamine metabolic process"/>
    <property type="evidence" value="ECO:0007669"/>
    <property type="project" value="TreeGrafter"/>
</dbReference>
<dbReference type="PANTHER" id="PTHR15032:SF4">
    <property type="entry name" value="N-ACYL-PHOSPHATIDYLETHANOLAMINE-HYDROLYZING PHOSPHOLIPASE D"/>
    <property type="match status" value="1"/>
</dbReference>
<gene>
    <name evidence="3" type="ORF">AB675_1803</name>
</gene>
<dbReference type="GO" id="GO:0070290">
    <property type="term" value="F:N-acylphosphatidylethanolamine-specific phospholipase D activity"/>
    <property type="evidence" value="ECO:0007669"/>
    <property type="project" value="TreeGrafter"/>
</dbReference>
<feature type="domain" description="Metallo-beta-lactamase" evidence="2">
    <location>
        <begin position="106"/>
        <end position="356"/>
    </location>
</feature>
<comment type="caution">
    <text evidence="3">The sequence shown here is derived from an EMBL/GenBank/DDBJ whole genome shotgun (WGS) entry which is preliminary data.</text>
</comment>
<dbReference type="Gene3D" id="3.60.15.10">
    <property type="entry name" value="Ribonuclease Z/Hydroxyacylglutathione hydrolase-like"/>
    <property type="match status" value="1"/>
</dbReference>
<dbReference type="VEuPathDB" id="FungiDB:AB675_1803"/>
<dbReference type="SUPFAM" id="SSF56281">
    <property type="entry name" value="Metallo-hydrolase/oxidoreductase"/>
    <property type="match status" value="1"/>
</dbReference>
<accession>A0A0N1HE12</accession>